<feature type="region of interest" description="Disordered" evidence="1">
    <location>
        <begin position="1"/>
        <end position="25"/>
    </location>
</feature>
<gene>
    <name evidence="2" type="ORF">G01um101477_357</name>
</gene>
<accession>A0A554JBS1</accession>
<proteinExistence type="predicted"/>
<dbReference type="AlphaFoldDB" id="A0A554JBS1"/>
<protein>
    <submittedName>
        <fullName evidence="2">Uncharacterized protein</fullName>
    </submittedName>
</protein>
<organism evidence="2 3">
    <name type="scientific">Candidatus Doudnabacteria bacterium Gr01-1014_77</name>
    <dbReference type="NCBI Taxonomy" id="2017133"/>
    <lineage>
        <taxon>Bacteria</taxon>
        <taxon>Candidatus Doudnaibacteriota</taxon>
    </lineage>
</organism>
<sequence>MRQNSTAQESTQSAHEVPQGGAKSKKEKVAVSIVRHYLDPQADFSFRQCLEGAIVAALEVLNPTDHEMAVYGAVRGALSTIAPEGTRMTACALANGGVLVEWRTVVGNVLKGRCTMPLMAELQKHQRRFH</sequence>
<evidence type="ECO:0000313" key="2">
    <source>
        <dbReference type="EMBL" id="TSC65740.1"/>
    </source>
</evidence>
<comment type="caution">
    <text evidence="2">The sequence shown here is derived from an EMBL/GenBank/DDBJ whole genome shotgun (WGS) entry which is preliminary data.</text>
</comment>
<dbReference type="Proteomes" id="UP000319613">
    <property type="component" value="Unassembled WGS sequence"/>
</dbReference>
<evidence type="ECO:0000256" key="1">
    <source>
        <dbReference type="SAM" id="MobiDB-lite"/>
    </source>
</evidence>
<dbReference type="EMBL" id="VMFF01000031">
    <property type="protein sequence ID" value="TSC65740.1"/>
    <property type="molecule type" value="Genomic_DNA"/>
</dbReference>
<feature type="compositionally biased region" description="Polar residues" evidence="1">
    <location>
        <begin position="1"/>
        <end position="14"/>
    </location>
</feature>
<reference evidence="2 3" key="1">
    <citation type="submission" date="2017-07" db="EMBL/GenBank/DDBJ databases">
        <title>Mechanisms for carbon and nitrogen cycling indicate functional differentiation within the Candidate Phyla Radiation.</title>
        <authorList>
            <person name="Danczak R.E."/>
            <person name="Johnston M.D."/>
            <person name="Kenah C."/>
            <person name="Slattery M."/>
            <person name="Wrighton K.C."/>
            <person name="Wilkins M.J."/>
        </authorList>
    </citation>
    <scope>NUCLEOTIDE SEQUENCE [LARGE SCALE GENOMIC DNA]</scope>
    <source>
        <strain evidence="2">Gr01-1014_77</strain>
    </source>
</reference>
<name>A0A554JBS1_9BACT</name>
<evidence type="ECO:0000313" key="3">
    <source>
        <dbReference type="Proteomes" id="UP000319613"/>
    </source>
</evidence>